<gene>
    <name evidence="2" type="ORF">DCAR_0727653</name>
</gene>
<reference evidence="2" key="1">
    <citation type="journal article" date="2016" name="Nat. Genet.">
        <title>A high-quality carrot genome assembly provides new insights into carotenoid accumulation and asterid genome evolution.</title>
        <authorList>
            <person name="Iorizzo M."/>
            <person name="Ellison S."/>
            <person name="Senalik D."/>
            <person name="Zeng P."/>
            <person name="Satapoomin P."/>
            <person name="Huang J."/>
            <person name="Bowman M."/>
            <person name="Iovene M."/>
            <person name="Sanseverino W."/>
            <person name="Cavagnaro P."/>
            <person name="Yildiz M."/>
            <person name="Macko-Podgorni A."/>
            <person name="Moranska E."/>
            <person name="Grzebelus E."/>
            <person name="Grzebelus D."/>
            <person name="Ashrafi H."/>
            <person name="Zheng Z."/>
            <person name="Cheng S."/>
            <person name="Spooner D."/>
            <person name="Van Deynze A."/>
            <person name="Simon P."/>
        </authorList>
    </citation>
    <scope>NUCLEOTIDE SEQUENCE</scope>
    <source>
        <tissue evidence="2">Leaf</tissue>
    </source>
</reference>
<feature type="region of interest" description="Disordered" evidence="1">
    <location>
        <begin position="110"/>
        <end position="131"/>
    </location>
</feature>
<protein>
    <submittedName>
        <fullName evidence="2">Uncharacterized protein</fullName>
    </submittedName>
</protein>
<accession>A0AAF0XHD1</accession>
<evidence type="ECO:0000256" key="1">
    <source>
        <dbReference type="SAM" id="MobiDB-lite"/>
    </source>
</evidence>
<evidence type="ECO:0000313" key="2">
    <source>
        <dbReference type="EMBL" id="WOH08216.1"/>
    </source>
</evidence>
<proteinExistence type="predicted"/>
<evidence type="ECO:0000313" key="3">
    <source>
        <dbReference type="Proteomes" id="UP000077755"/>
    </source>
</evidence>
<sequence length="192" mass="22667">MLMRCVQLFWNNRDSRRRREVQRAIRTLELSRQLENISVRIVHAGGRQELYRSAFPASQLIEKYPGMCVAHPSIFRKPYESLVPAEEQLLPGKKYYIIPSTTVQKLKHRHSIKGKAEGNKEHKEPLPHRDDYSEEYIYTAKDFYLSKERPSRCLPNRSQKNKKPFVPPNQKPNALKKLRWKPRLTSIQELSS</sequence>
<dbReference type="InterPro" id="IPR025322">
    <property type="entry name" value="PADRE_dom"/>
</dbReference>
<dbReference type="PANTHER" id="PTHR33052">
    <property type="entry name" value="DUF4228 DOMAIN PROTEIN-RELATED"/>
    <property type="match status" value="1"/>
</dbReference>
<organism evidence="2 3">
    <name type="scientific">Daucus carota subsp. sativus</name>
    <name type="common">Carrot</name>
    <dbReference type="NCBI Taxonomy" id="79200"/>
    <lineage>
        <taxon>Eukaryota</taxon>
        <taxon>Viridiplantae</taxon>
        <taxon>Streptophyta</taxon>
        <taxon>Embryophyta</taxon>
        <taxon>Tracheophyta</taxon>
        <taxon>Spermatophyta</taxon>
        <taxon>Magnoliopsida</taxon>
        <taxon>eudicotyledons</taxon>
        <taxon>Gunneridae</taxon>
        <taxon>Pentapetalae</taxon>
        <taxon>asterids</taxon>
        <taxon>campanulids</taxon>
        <taxon>Apiales</taxon>
        <taxon>Apiaceae</taxon>
        <taxon>Apioideae</taxon>
        <taxon>Scandiceae</taxon>
        <taxon>Daucinae</taxon>
        <taxon>Daucus</taxon>
        <taxon>Daucus sect. Daucus</taxon>
    </lineage>
</organism>
<dbReference type="EMBL" id="CP093349">
    <property type="protein sequence ID" value="WOH08216.1"/>
    <property type="molecule type" value="Genomic_DNA"/>
</dbReference>
<dbReference type="AlphaFoldDB" id="A0AAF0XHD1"/>
<dbReference type="Proteomes" id="UP000077755">
    <property type="component" value="Chromosome 7"/>
</dbReference>
<feature type="region of interest" description="Disordered" evidence="1">
    <location>
        <begin position="149"/>
        <end position="179"/>
    </location>
</feature>
<dbReference type="Pfam" id="PF14009">
    <property type="entry name" value="PADRE"/>
    <property type="match status" value="1"/>
</dbReference>
<reference evidence="2" key="2">
    <citation type="submission" date="2022-03" db="EMBL/GenBank/DDBJ databases">
        <title>Draft title - Genomic analysis of global carrot germplasm unveils the trajectory of domestication and the origin of high carotenoid orange carrot.</title>
        <authorList>
            <person name="Iorizzo M."/>
            <person name="Ellison S."/>
            <person name="Senalik D."/>
            <person name="Macko-Podgorni A."/>
            <person name="Grzebelus D."/>
            <person name="Bostan H."/>
            <person name="Rolling W."/>
            <person name="Curaba J."/>
            <person name="Simon P."/>
        </authorList>
    </citation>
    <scope>NUCLEOTIDE SEQUENCE</scope>
    <source>
        <tissue evidence="2">Leaf</tissue>
    </source>
</reference>
<feature type="compositionally biased region" description="Basic and acidic residues" evidence="1">
    <location>
        <begin position="114"/>
        <end position="131"/>
    </location>
</feature>
<name>A0AAF0XHD1_DAUCS</name>
<keyword evidence="3" id="KW-1185">Reference proteome</keyword>